<name>A0A0E4HCX7_9BACL</name>
<gene>
    <name evidence="2" type="ORF">PRIO_4289</name>
</gene>
<dbReference type="RefSeq" id="WP_020429236.1">
    <property type="nucleotide sequence ID" value="NZ_AGBD01000803.1"/>
</dbReference>
<accession>A0A0E4HCX7</accession>
<dbReference type="HOGENOM" id="CLU_085696_0_0_9"/>
<protein>
    <recommendedName>
        <fullName evidence="1">Rv2525c-like glycoside hydrolase-like domain-containing protein</fullName>
    </recommendedName>
</protein>
<dbReference type="InterPro" id="IPR015020">
    <property type="entry name" value="Rv2525c-like_Glyco_Hydro-like"/>
</dbReference>
<proteinExistence type="predicted"/>
<dbReference type="Proteomes" id="UP000033163">
    <property type="component" value="Chromosome I"/>
</dbReference>
<feature type="domain" description="Rv2525c-like glycoside hydrolase-like" evidence="1">
    <location>
        <begin position="18"/>
        <end position="181"/>
    </location>
</feature>
<dbReference type="Gene3D" id="3.20.20.80">
    <property type="entry name" value="Glycosidases"/>
    <property type="match status" value="1"/>
</dbReference>
<dbReference type="Pfam" id="PF08924">
    <property type="entry name" value="Rv2525c_GlyHyd-like"/>
    <property type="match status" value="1"/>
</dbReference>
<evidence type="ECO:0000313" key="3">
    <source>
        <dbReference type="Proteomes" id="UP000033163"/>
    </source>
</evidence>
<evidence type="ECO:0000259" key="1">
    <source>
        <dbReference type="Pfam" id="PF08924"/>
    </source>
</evidence>
<dbReference type="PATRIC" id="fig|1073571.4.peg.4591"/>
<dbReference type="EMBL" id="LN831776">
    <property type="protein sequence ID" value="CQR56691.1"/>
    <property type="molecule type" value="Genomic_DNA"/>
</dbReference>
<evidence type="ECO:0000313" key="2">
    <source>
        <dbReference type="EMBL" id="CQR56691.1"/>
    </source>
</evidence>
<sequence length="263" mass="27946">MAKGFDCAAPLTKTLAKKFREGGYEFACRYLVPSGWKRLTKSEAAAISAGGLQIVSVFETAANRALGGRAAGLTDGAAAAQTALAVGQPAGSRIYFAVDFDASAKQMDTIIQYLKAAGEAAGNFRTGVYGSAAVVEAAMAAKACTGFWQTYAWSKGRKAEGIHIYQYDNGPKGLGQPIYGVNVDLNQSSGDVGWWNTLATIQQPDGWAGEVNDYMLNKEDANKIIAFIQAAYMAAGSAESRTEFHRLADELRKASGQPVDMEK</sequence>
<dbReference type="SUPFAM" id="SSF51445">
    <property type="entry name" value="(Trans)glycosidases"/>
    <property type="match status" value="1"/>
</dbReference>
<dbReference type="AlphaFoldDB" id="A0A0E4HCX7"/>
<dbReference type="STRING" id="483937.AMQ84_03140"/>
<reference evidence="3" key="1">
    <citation type="submission" date="2015-03" db="EMBL/GenBank/DDBJ databases">
        <authorList>
            <person name="Wibberg D."/>
        </authorList>
    </citation>
    <scope>NUCLEOTIDE SEQUENCE [LARGE SCALE GENOMIC DNA]</scope>
</reference>
<dbReference type="InterPro" id="IPR017853">
    <property type="entry name" value="GH"/>
</dbReference>
<dbReference type="KEGG" id="pri:PRIO_4289"/>
<organism evidence="2 3">
    <name type="scientific">Paenibacillus riograndensis SBR5</name>
    <dbReference type="NCBI Taxonomy" id="1073571"/>
    <lineage>
        <taxon>Bacteria</taxon>
        <taxon>Bacillati</taxon>
        <taxon>Bacillota</taxon>
        <taxon>Bacilli</taxon>
        <taxon>Bacillales</taxon>
        <taxon>Paenibacillaceae</taxon>
        <taxon>Paenibacillus</taxon>
        <taxon>Paenibacillus sonchi group</taxon>
    </lineage>
</organism>